<name>J3L4H5_ORYBR</name>
<dbReference type="AlphaFoldDB" id="J3L4H5"/>
<dbReference type="Gramene" id="OB01G41310.1">
    <property type="protein sequence ID" value="OB01G41310.1"/>
    <property type="gene ID" value="OB01G41310"/>
</dbReference>
<accession>J3L4H5</accession>
<keyword evidence="2" id="KW-1185">Reference proteome</keyword>
<dbReference type="HOGENOM" id="CLU_2363059_0_0_1"/>
<evidence type="ECO:0000313" key="1">
    <source>
        <dbReference type="EnsemblPlants" id="OB01G41310.1"/>
    </source>
</evidence>
<organism evidence="1">
    <name type="scientific">Oryza brachyantha</name>
    <name type="common">malo sina</name>
    <dbReference type="NCBI Taxonomy" id="4533"/>
    <lineage>
        <taxon>Eukaryota</taxon>
        <taxon>Viridiplantae</taxon>
        <taxon>Streptophyta</taxon>
        <taxon>Embryophyta</taxon>
        <taxon>Tracheophyta</taxon>
        <taxon>Spermatophyta</taxon>
        <taxon>Magnoliopsida</taxon>
        <taxon>Liliopsida</taxon>
        <taxon>Poales</taxon>
        <taxon>Poaceae</taxon>
        <taxon>BOP clade</taxon>
        <taxon>Oryzoideae</taxon>
        <taxon>Oryzeae</taxon>
        <taxon>Oryzinae</taxon>
        <taxon>Oryza</taxon>
    </lineage>
</organism>
<protein>
    <submittedName>
        <fullName evidence="1">Uncharacterized protein</fullName>
    </submittedName>
</protein>
<sequence length="96" mass="10952">MKYSAHEVAVPDHADNVPVDSLFYEAPSIIRFNSVIFACSCPHCVIGSVPNYGQIMLCFPEKFVMLPHVTLTFCVSDCHITSRLTFFYWIRKCMTI</sequence>
<reference evidence="1" key="1">
    <citation type="journal article" date="2013" name="Nat. Commun.">
        <title>Whole-genome sequencing of Oryza brachyantha reveals mechanisms underlying Oryza genome evolution.</title>
        <authorList>
            <person name="Chen J."/>
            <person name="Huang Q."/>
            <person name="Gao D."/>
            <person name="Wang J."/>
            <person name="Lang Y."/>
            <person name="Liu T."/>
            <person name="Li B."/>
            <person name="Bai Z."/>
            <person name="Luis Goicoechea J."/>
            <person name="Liang C."/>
            <person name="Chen C."/>
            <person name="Zhang W."/>
            <person name="Sun S."/>
            <person name="Liao Y."/>
            <person name="Zhang X."/>
            <person name="Yang L."/>
            <person name="Song C."/>
            <person name="Wang M."/>
            <person name="Shi J."/>
            <person name="Liu G."/>
            <person name="Liu J."/>
            <person name="Zhou H."/>
            <person name="Zhou W."/>
            <person name="Yu Q."/>
            <person name="An N."/>
            <person name="Chen Y."/>
            <person name="Cai Q."/>
            <person name="Wang B."/>
            <person name="Liu B."/>
            <person name="Min J."/>
            <person name="Huang Y."/>
            <person name="Wu H."/>
            <person name="Li Z."/>
            <person name="Zhang Y."/>
            <person name="Yin Y."/>
            <person name="Song W."/>
            <person name="Jiang J."/>
            <person name="Jackson S.A."/>
            <person name="Wing R.A."/>
            <person name="Wang J."/>
            <person name="Chen M."/>
        </authorList>
    </citation>
    <scope>NUCLEOTIDE SEQUENCE [LARGE SCALE GENOMIC DNA]</scope>
    <source>
        <strain evidence="1">cv. IRGC 101232</strain>
    </source>
</reference>
<evidence type="ECO:0000313" key="2">
    <source>
        <dbReference type="Proteomes" id="UP000006038"/>
    </source>
</evidence>
<dbReference type="EnsemblPlants" id="OB01G41310.1">
    <property type="protein sequence ID" value="OB01G41310.1"/>
    <property type="gene ID" value="OB01G41310"/>
</dbReference>
<dbReference type="Proteomes" id="UP000006038">
    <property type="component" value="Chromosome 1"/>
</dbReference>
<proteinExistence type="predicted"/>
<reference evidence="1" key="2">
    <citation type="submission" date="2013-04" db="UniProtKB">
        <authorList>
            <consortium name="EnsemblPlants"/>
        </authorList>
    </citation>
    <scope>IDENTIFICATION</scope>
</reference>